<evidence type="ECO:0000256" key="1">
    <source>
        <dbReference type="ARBA" id="ARBA00003318"/>
    </source>
</evidence>
<evidence type="ECO:0000313" key="3">
    <source>
        <dbReference type="EMBL" id="CAE0042530.1"/>
    </source>
</evidence>
<dbReference type="PANTHER" id="PTHR47353">
    <property type="entry name" value="THIOREDOXIN-LIKE PROTEIN HCF164, CHLOROPLASTIC"/>
    <property type="match status" value="1"/>
</dbReference>
<sequence length="224" mass="25089">MLSFVGAGLVVGRPRKATTNRVCRVRMSEERELTVQEKMAKALGRDVEEEKEQFKADVQRVEVEGRVEMRQRIAKALLGVVLGVAFYLGEKYTMGNPITMLHGMEQLSPTYEVAISNAKPTMLEFYADWCESCKTMAPKVSKLETQFAGSVNFVVMNGENPNYRELLYKYRVDGVPHFALLGADGKLQTTLIGKIPVSVLEDDLNALVNGEELPYIGFDLEDML</sequence>
<dbReference type="Pfam" id="PF00085">
    <property type="entry name" value="Thioredoxin"/>
    <property type="match status" value="1"/>
</dbReference>
<dbReference type="SUPFAM" id="SSF52833">
    <property type="entry name" value="Thioredoxin-like"/>
    <property type="match status" value="1"/>
</dbReference>
<dbReference type="GO" id="GO:0016671">
    <property type="term" value="F:oxidoreductase activity, acting on a sulfur group of donors, disulfide as acceptor"/>
    <property type="evidence" value="ECO:0007669"/>
    <property type="project" value="TreeGrafter"/>
</dbReference>
<dbReference type="EMBL" id="HBHW01013444">
    <property type="protein sequence ID" value="CAE0042530.1"/>
    <property type="molecule type" value="Transcribed_RNA"/>
</dbReference>
<dbReference type="PANTHER" id="PTHR47353:SF1">
    <property type="entry name" value="THIOREDOXIN-LIKE PROTEIN HCF164, CHLOROPLASTIC"/>
    <property type="match status" value="1"/>
</dbReference>
<dbReference type="AlphaFoldDB" id="A0A7S2ZJY3"/>
<organism evidence="3">
    <name type="scientific">Rhodosorus marinus</name>
    <dbReference type="NCBI Taxonomy" id="101924"/>
    <lineage>
        <taxon>Eukaryota</taxon>
        <taxon>Rhodophyta</taxon>
        <taxon>Stylonematophyceae</taxon>
        <taxon>Stylonematales</taxon>
        <taxon>Stylonemataceae</taxon>
        <taxon>Rhodosorus</taxon>
    </lineage>
</organism>
<comment type="function">
    <text evidence="1">Participates in various redox reactions through the reversible oxidation of its active center dithiol to a disulfide and catalyzes dithiol-disulfide exchange reactions.</text>
</comment>
<gene>
    <name evidence="3" type="ORF">RMAR00112_LOCUS10495</name>
</gene>
<dbReference type="PROSITE" id="PS51352">
    <property type="entry name" value="THIOREDOXIN_2"/>
    <property type="match status" value="1"/>
</dbReference>
<dbReference type="InterPro" id="IPR044241">
    <property type="entry name" value="TxlA/HCF164"/>
</dbReference>
<feature type="domain" description="Thioredoxin" evidence="2">
    <location>
        <begin position="71"/>
        <end position="209"/>
    </location>
</feature>
<evidence type="ECO:0000259" key="2">
    <source>
        <dbReference type="PROSITE" id="PS51352"/>
    </source>
</evidence>
<accession>A0A7S2ZJY3</accession>
<dbReference type="InterPro" id="IPR036249">
    <property type="entry name" value="Thioredoxin-like_sf"/>
</dbReference>
<dbReference type="InterPro" id="IPR017937">
    <property type="entry name" value="Thioredoxin_CS"/>
</dbReference>
<protein>
    <recommendedName>
        <fullName evidence="2">Thioredoxin domain-containing protein</fullName>
    </recommendedName>
</protein>
<name>A0A7S2ZJY3_9RHOD</name>
<proteinExistence type="predicted"/>
<dbReference type="Gene3D" id="3.40.30.10">
    <property type="entry name" value="Glutaredoxin"/>
    <property type="match status" value="1"/>
</dbReference>
<dbReference type="InterPro" id="IPR013766">
    <property type="entry name" value="Thioredoxin_domain"/>
</dbReference>
<reference evidence="3" key="1">
    <citation type="submission" date="2021-01" db="EMBL/GenBank/DDBJ databases">
        <authorList>
            <person name="Corre E."/>
            <person name="Pelletier E."/>
            <person name="Niang G."/>
            <person name="Scheremetjew M."/>
            <person name="Finn R."/>
            <person name="Kale V."/>
            <person name="Holt S."/>
            <person name="Cochrane G."/>
            <person name="Meng A."/>
            <person name="Brown T."/>
            <person name="Cohen L."/>
        </authorList>
    </citation>
    <scope>NUCLEOTIDE SEQUENCE</scope>
    <source>
        <strain evidence="3">CCMP 769</strain>
    </source>
</reference>
<dbReference type="PROSITE" id="PS00194">
    <property type="entry name" value="THIOREDOXIN_1"/>
    <property type="match status" value="1"/>
</dbReference>